<dbReference type="STRING" id="83449.BON30_23660"/>
<evidence type="ECO:0000313" key="3">
    <source>
        <dbReference type="Proteomes" id="UP000182229"/>
    </source>
</evidence>
<reference evidence="3" key="1">
    <citation type="submission" date="2016-11" db="EMBL/GenBank/DDBJ databases">
        <authorList>
            <person name="Shukria A."/>
            <person name="Stevens D.C."/>
        </authorList>
    </citation>
    <scope>NUCLEOTIDE SEQUENCE [LARGE SCALE GENOMIC DNA]</scope>
    <source>
        <strain evidence="3">Cbfe23</strain>
    </source>
</reference>
<dbReference type="PANTHER" id="PTHR43355:SF2">
    <property type="entry name" value="FLAVIN REDUCTASE (NADPH)"/>
    <property type="match status" value="1"/>
</dbReference>
<dbReference type="GO" id="GO:0004074">
    <property type="term" value="F:biliverdin reductase [NAD(P)H] activity"/>
    <property type="evidence" value="ECO:0007669"/>
    <property type="project" value="TreeGrafter"/>
</dbReference>
<dbReference type="AlphaFoldDB" id="A0A1L9B893"/>
<protein>
    <recommendedName>
        <fullName evidence="1">NAD(P)-binding domain-containing protein</fullName>
    </recommendedName>
</protein>
<dbReference type="InterPro" id="IPR051606">
    <property type="entry name" value="Polyketide_Oxido-like"/>
</dbReference>
<reference evidence="2 3" key="2">
    <citation type="submission" date="2016-12" db="EMBL/GenBank/DDBJ databases">
        <title>Draft Genome Sequence of Cystobacter ferrugineus Strain Cbfe23.</title>
        <authorList>
            <person name="Akbar S."/>
            <person name="Dowd S.E."/>
            <person name="Stevens D.C."/>
        </authorList>
    </citation>
    <scope>NUCLEOTIDE SEQUENCE [LARGE SCALE GENOMIC DNA]</scope>
    <source>
        <strain evidence="2 3">Cbfe23</strain>
    </source>
</reference>
<dbReference type="GO" id="GO:0042602">
    <property type="term" value="F:riboflavin reductase (NADPH) activity"/>
    <property type="evidence" value="ECO:0007669"/>
    <property type="project" value="TreeGrafter"/>
</dbReference>
<organism evidence="2 3">
    <name type="scientific">Cystobacter ferrugineus</name>
    <dbReference type="NCBI Taxonomy" id="83449"/>
    <lineage>
        <taxon>Bacteria</taxon>
        <taxon>Pseudomonadati</taxon>
        <taxon>Myxococcota</taxon>
        <taxon>Myxococcia</taxon>
        <taxon>Myxococcales</taxon>
        <taxon>Cystobacterineae</taxon>
        <taxon>Archangiaceae</taxon>
        <taxon>Cystobacter</taxon>
    </lineage>
</organism>
<dbReference type="InterPro" id="IPR016040">
    <property type="entry name" value="NAD(P)-bd_dom"/>
</dbReference>
<proteinExistence type="predicted"/>
<keyword evidence="3" id="KW-1185">Reference proteome</keyword>
<accession>A0A1L9B893</accession>
<evidence type="ECO:0000259" key="1">
    <source>
        <dbReference type="Pfam" id="PF13460"/>
    </source>
</evidence>
<feature type="domain" description="NAD(P)-binding" evidence="1">
    <location>
        <begin position="7"/>
        <end position="195"/>
    </location>
</feature>
<comment type="caution">
    <text evidence="2">The sequence shown here is derived from an EMBL/GenBank/DDBJ whole genome shotgun (WGS) entry which is preliminary data.</text>
</comment>
<evidence type="ECO:0000313" key="2">
    <source>
        <dbReference type="EMBL" id="OJH38475.1"/>
    </source>
</evidence>
<dbReference type="EMBL" id="MPIN01000006">
    <property type="protein sequence ID" value="OJH38475.1"/>
    <property type="molecule type" value="Genomic_DNA"/>
</dbReference>
<dbReference type="Proteomes" id="UP000182229">
    <property type="component" value="Unassembled WGS sequence"/>
</dbReference>
<dbReference type="PANTHER" id="PTHR43355">
    <property type="entry name" value="FLAVIN REDUCTASE (NADPH)"/>
    <property type="match status" value="1"/>
</dbReference>
<dbReference type="InterPro" id="IPR036291">
    <property type="entry name" value="NAD(P)-bd_dom_sf"/>
</dbReference>
<dbReference type="Gene3D" id="3.40.50.720">
    <property type="entry name" value="NAD(P)-binding Rossmann-like Domain"/>
    <property type="match status" value="1"/>
</dbReference>
<dbReference type="SUPFAM" id="SSF51735">
    <property type="entry name" value="NAD(P)-binding Rossmann-fold domains"/>
    <property type="match status" value="1"/>
</dbReference>
<dbReference type="Pfam" id="PF13460">
    <property type="entry name" value="NAD_binding_10"/>
    <property type="match status" value="1"/>
</dbReference>
<gene>
    <name evidence="2" type="ORF">BON30_23660</name>
</gene>
<sequence>MPLLIFGAAGRTGRCLVEQALAAGHRVTAFARDTRALPPAHARLRHIQGRVEDASAVEEAVKNHHAVLCALGPTGRKDAEAIARGTENIVAAMQRHQVWRLIYVPFHEQGDGWGPAALFDKLMARFRPRTNTSGWQQRVAVIRESALEWVIVRPTRLTDAEASGRHQVSIDQGKVPLRIARADVAAFMLEQLRSPRYVRKSPVIGG</sequence>
<name>A0A1L9B893_9BACT</name>